<evidence type="ECO:0000256" key="1">
    <source>
        <dbReference type="ARBA" id="ARBA00022723"/>
    </source>
</evidence>
<keyword evidence="8" id="KW-1185">Reference proteome</keyword>
<sequence length="136" mass="15592">MTDIRKCRAPGCENNNREISVFSFPQDTQLLQKWKENLGLDPAVELPQFNCYLRLEHFEKSAVGVGGRLRSGAVRTLKIDQPPVTKSYPDQLIGGDLTLEEFDKYSKLDEIMRGSSARDEDIEMGFEPTFNRERYS</sequence>
<keyword evidence="1" id="KW-0479">Metal-binding</keyword>
<organism evidence="7 8">
    <name type="scientific">Ceratitis capitata</name>
    <name type="common">Mediterranean fruit fly</name>
    <name type="synonym">Tephritis capitata</name>
    <dbReference type="NCBI Taxonomy" id="7213"/>
    <lineage>
        <taxon>Eukaryota</taxon>
        <taxon>Metazoa</taxon>
        <taxon>Ecdysozoa</taxon>
        <taxon>Arthropoda</taxon>
        <taxon>Hexapoda</taxon>
        <taxon>Insecta</taxon>
        <taxon>Pterygota</taxon>
        <taxon>Neoptera</taxon>
        <taxon>Endopterygota</taxon>
        <taxon>Diptera</taxon>
        <taxon>Brachycera</taxon>
        <taxon>Muscomorpha</taxon>
        <taxon>Tephritoidea</taxon>
        <taxon>Tephritidae</taxon>
        <taxon>Ceratitis</taxon>
        <taxon>Ceratitis</taxon>
    </lineage>
</organism>
<protein>
    <submittedName>
        <fullName evidence="7">(Mediterranean fruit fly) hypothetical protein</fullName>
    </submittedName>
</protein>
<evidence type="ECO:0000256" key="5">
    <source>
        <dbReference type="PROSITE-ProRule" id="PRU00309"/>
    </source>
</evidence>
<proteinExistence type="predicted"/>
<keyword evidence="4 5" id="KW-0238">DNA-binding</keyword>
<comment type="caution">
    <text evidence="7">The sequence shown here is derived from an EMBL/GenBank/DDBJ whole genome shotgun (WGS) entry which is preliminary data.</text>
</comment>
<feature type="domain" description="THAP-type" evidence="6">
    <location>
        <begin position="1"/>
        <end position="78"/>
    </location>
</feature>
<dbReference type="InterPro" id="IPR006612">
    <property type="entry name" value="THAP_Znf"/>
</dbReference>
<evidence type="ECO:0000313" key="7">
    <source>
        <dbReference type="EMBL" id="CAD7001777.1"/>
    </source>
</evidence>
<evidence type="ECO:0000259" key="6">
    <source>
        <dbReference type="PROSITE" id="PS50950"/>
    </source>
</evidence>
<dbReference type="AlphaFoldDB" id="A0A811UVM8"/>
<reference evidence="7" key="1">
    <citation type="submission" date="2020-11" db="EMBL/GenBank/DDBJ databases">
        <authorList>
            <person name="Whitehead M."/>
        </authorList>
    </citation>
    <scope>NUCLEOTIDE SEQUENCE</scope>
    <source>
        <strain evidence="7">EGII</strain>
    </source>
</reference>
<dbReference type="SMART" id="SM00692">
    <property type="entry name" value="DM3"/>
    <property type="match status" value="1"/>
</dbReference>
<dbReference type="Pfam" id="PF05485">
    <property type="entry name" value="THAP"/>
    <property type="match status" value="1"/>
</dbReference>
<dbReference type="GO" id="GO:0003677">
    <property type="term" value="F:DNA binding"/>
    <property type="evidence" value="ECO:0007669"/>
    <property type="project" value="UniProtKB-UniRule"/>
</dbReference>
<evidence type="ECO:0000256" key="4">
    <source>
        <dbReference type="ARBA" id="ARBA00023125"/>
    </source>
</evidence>
<name>A0A811UVM8_CERCA</name>
<gene>
    <name evidence="7" type="ORF">CCAP1982_LOCUS10268</name>
</gene>
<evidence type="ECO:0000313" key="8">
    <source>
        <dbReference type="Proteomes" id="UP000606786"/>
    </source>
</evidence>
<evidence type="ECO:0000256" key="2">
    <source>
        <dbReference type="ARBA" id="ARBA00022771"/>
    </source>
</evidence>
<dbReference type="SMART" id="SM00980">
    <property type="entry name" value="THAP"/>
    <property type="match status" value="1"/>
</dbReference>
<keyword evidence="2 5" id="KW-0863">Zinc-finger</keyword>
<dbReference type="SUPFAM" id="SSF57716">
    <property type="entry name" value="Glucocorticoid receptor-like (DNA-binding domain)"/>
    <property type="match status" value="1"/>
</dbReference>
<evidence type="ECO:0000256" key="3">
    <source>
        <dbReference type="ARBA" id="ARBA00022833"/>
    </source>
</evidence>
<dbReference type="PROSITE" id="PS50950">
    <property type="entry name" value="ZF_THAP"/>
    <property type="match status" value="1"/>
</dbReference>
<dbReference type="GO" id="GO:0008270">
    <property type="term" value="F:zinc ion binding"/>
    <property type="evidence" value="ECO:0007669"/>
    <property type="project" value="UniProtKB-KW"/>
</dbReference>
<dbReference type="EMBL" id="CAJHJT010000023">
    <property type="protein sequence ID" value="CAD7001777.1"/>
    <property type="molecule type" value="Genomic_DNA"/>
</dbReference>
<dbReference type="Proteomes" id="UP000606786">
    <property type="component" value="Unassembled WGS sequence"/>
</dbReference>
<accession>A0A811UVM8</accession>
<keyword evidence="3" id="KW-0862">Zinc</keyword>